<keyword evidence="8" id="KW-1185">Reference proteome</keyword>
<dbReference type="OrthoDB" id="660550at2759"/>
<dbReference type="GO" id="GO:0004190">
    <property type="term" value="F:aspartic-type endopeptidase activity"/>
    <property type="evidence" value="ECO:0007669"/>
    <property type="project" value="UniProtKB-KW"/>
</dbReference>
<evidence type="ECO:0000313" key="8">
    <source>
        <dbReference type="Proteomes" id="UP000469558"/>
    </source>
</evidence>
<keyword evidence="2 4" id="KW-0064">Aspartyl protease</keyword>
<feature type="active site" evidence="3">
    <location>
        <position position="96"/>
    </location>
</feature>
<evidence type="ECO:0000313" key="7">
    <source>
        <dbReference type="EMBL" id="TVY67385.1"/>
    </source>
</evidence>
<dbReference type="InterPro" id="IPR001969">
    <property type="entry name" value="Aspartic_peptidase_AS"/>
</dbReference>
<dbReference type="AlphaFoldDB" id="A0A8T9BWN8"/>
<dbReference type="GO" id="GO:0006508">
    <property type="term" value="P:proteolysis"/>
    <property type="evidence" value="ECO:0007669"/>
    <property type="project" value="UniProtKB-KW"/>
</dbReference>
<dbReference type="InterPro" id="IPR033121">
    <property type="entry name" value="PEPTIDASE_A1"/>
</dbReference>
<protein>
    <submittedName>
        <fullName evidence="7">Polyporopepsin</fullName>
    </submittedName>
</protein>
<organism evidence="7 8">
    <name type="scientific">Lachnellula suecica</name>
    <dbReference type="NCBI Taxonomy" id="602035"/>
    <lineage>
        <taxon>Eukaryota</taxon>
        <taxon>Fungi</taxon>
        <taxon>Dikarya</taxon>
        <taxon>Ascomycota</taxon>
        <taxon>Pezizomycotina</taxon>
        <taxon>Leotiomycetes</taxon>
        <taxon>Helotiales</taxon>
        <taxon>Lachnaceae</taxon>
        <taxon>Lachnellula</taxon>
    </lineage>
</organism>
<name>A0A8T9BWN8_9HELO</name>
<feature type="active site" evidence="3">
    <location>
        <position position="276"/>
    </location>
</feature>
<reference evidence="7 8" key="1">
    <citation type="submission" date="2018-05" db="EMBL/GenBank/DDBJ databases">
        <title>Genome sequencing and assembly of the regulated plant pathogen Lachnellula willkommii and related sister species for the development of diagnostic species identification markers.</title>
        <authorList>
            <person name="Giroux E."/>
            <person name="Bilodeau G."/>
        </authorList>
    </citation>
    <scope>NUCLEOTIDE SEQUENCE [LARGE SCALE GENOMIC DNA]</scope>
    <source>
        <strain evidence="7 8">CBS 268.59</strain>
    </source>
</reference>
<comment type="caution">
    <text evidence="7">The sequence shown here is derived from an EMBL/GenBank/DDBJ whole genome shotgun (WGS) entry which is preliminary data.</text>
</comment>
<evidence type="ECO:0000256" key="5">
    <source>
        <dbReference type="SAM" id="SignalP"/>
    </source>
</evidence>
<dbReference type="Proteomes" id="UP000469558">
    <property type="component" value="Unassembled WGS sequence"/>
</dbReference>
<dbReference type="PROSITE" id="PS51767">
    <property type="entry name" value="PEPTIDASE_A1"/>
    <property type="match status" value="1"/>
</dbReference>
<sequence length="391" mass="40491">MFYSCVPLAIAAAAAVVSASPVERAATVVIPVSHVTNVTSWKNIVNRGQARINKVNGIQAQPGFQNDASSGTITNELVSYVAPIVIGGKTWQLIVDTGSSNTWCGAQTSCEKTSTGKSTGHSVQVSYGSGSFSGTEYTDTVSFGGLTVTTQSIGAASSATGFDSVDGIFGVGPVDLTSGTVASTSTVPTFLDNLYAQKSITTEVLGVYFAPESGADQNDANGELTLGGVDTTKYTGTLTYFPKLTSGTASEYWGITVAAFTYGTTSLATAAQGIVDTGTTLIYIPTAAYTKFLSASGGKTDSSSGLAVFTTKPTSNFSIKFGTTTYALTPAQYLVPTAEYSAFGLTTGKYYAWINDGGSSGVNTIIGQKFLENYYSVFDTTNSRIGFATRA</sequence>
<gene>
    <name evidence="7" type="primary">CARP</name>
    <name evidence="7" type="ORF">LSUE1_G008946</name>
</gene>
<evidence type="ECO:0000256" key="2">
    <source>
        <dbReference type="ARBA" id="ARBA00022750"/>
    </source>
</evidence>
<comment type="similarity">
    <text evidence="1 4">Belongs to the peptidase A1 family.</text>
</comment>
<dbReference type="SUPFAM" id="SSF50630">
    <property type="entry name" value="Acid proteases"/>
    <property type="match status" value="1"/>
</dbReference>
<dbReference type="PANTHER" id="PTHR47966">
    <property type="entry name" value="BETA-SITE APP-CLEAVING ENZYME, ISOFORM A-RELATED"/>
    <property type="match status" value="1"/>
</dbReference>
<dbReference type="PROSITE" id="PS00141">
    <property type="entry name" value="ASP_PROTEASE"/>
    <property type="match status" value="1"/>
</dbReference>
<feature type="signal peptide" evidence="5">
    <location>
        <begin position="1"/>
        <end position="19"/>
    </location>
</feature>
<evidence type="ECO:0000256" key="1">
    <source>
        <dbReference type="ARBA" id="ARBA00007447"/>
    </source>
</evidence>
<evidence type="ECO:0000259" key="6">
    <source>
        <dbReference type="PROSITE" id="PS51767"/>
    </source>
</evidence>
<keyword evidence="5" id="KW-0732">Signal</keyword>
<dbReference type="PRINTS" id="PR00792">
    <property type="entry name" value="PEPSIN"/>
</dbReference>
<dbReference type="Gene3D" id="2.40.70.10">
    <property type="entry name" value="Acid Proteases"/>
    <property type="match status" value="2"/>
</dbReference>
<feature type="domain" description="Peptidase A1" evidence="6">
    <location>
        <begin position="80"/>
        <end position="388"/>
    </location>
</feature>
<dbReference type="Pfam" id="PF00026">
    <property type="entry name" value="Asp"/>
    <property type="match status" value="1"/>
</dbReference>
<dbReference type="InterPro" id="IPR021109">
    <property type="entry name" value="Peptidase_aspartic_dom_sf"/>
</dbReference>
<keyword evidence="4" id="KW-0378">Hydrolase</keyword>
<dbReference type="PANTHER" id="PTHR47966:SF51">
    <property type="entry name" value="BETA-SITE APP-CLEAVING ENZYME, ISOFORM A-RELATED"/>
    <property type="match status" value="1"/>
</dbReference>
<keyword evidence="4" id="KW-0645">Protease</keyword>
<evidence type="ECO:0000256" key="4">
    <source>
        <dbReference type="RuleBase" id="RU000454"/>
    </source>
</evidence>
<dbReference type="InterPro" id="IPR034164">
    <property type="entry name" value="Pepsin-like_dom"/>
</dbReference>
<proteinExistence type="inferred from homology"/>
<evidence type="ECO:0000256" key="3">
    <source>
        <dbReference type="PIRSR" id="PIRSR601461-1"/>
    </source>
</evidence>
<accession>A0A8T9BWN8</accession>
<dbReference type="InterPro" id="IPR001461">
    <property type="entry name" value="Aspartic_peptidase_A1"/>
</dbReference>
<dbReference type="CDD" id="cd05471">
    <property type="entry name" value="pepsin_like"/>
    <property type="match status" value="1"/>
</dbReference>
<dbReference type="EMBL" id="QGMK01001587">
    <property type="protein sequence ID" value="TVY67385.1"/>
    <property type="molecule type" value="Genomic_DNA"/>
</dbReference>
<feature type="chain" id="PRO_5035821428" evidence="5">
    <location>
        <begin position="20"/>
        <end position="391"/>
    </location>
</feature>